<gene>
    <name evidence="1" type="ORF">EXE30_06750</name>
</gene>
<evidence type="ECO:0008006" key="3">
    <source>
        <dbReference type="Google" id="ProtNLM"/>
    </source>
</evidence>
<keyword evidence="2" id="KW-1185">Reference proteome</keyword>
<evidence type="ECO:0000313" key="2">
    <source>
        <dbReference type="Proteomes" id="UP000292110"/>
    </source>
</evidence>
<protein>
    <recommendedName>
        <fullName evidence="3">MarR family transcriptional regulator</fullName>
    </recommendedName>
</protein>
<name>A0A4Q6XBH4_9GAMM</name>
<organism evidence="1 2">
    <name type="scientific">Acinetobacter halotolerans</name>
    <dbReference type="NCBI Taxonomy" id="1752076"/>
    <lineage>
        <taxon>Bacteria</taxon>
        <taxon>Pseudomonadati</taxon>
        <taxon>Pseudomonadota</taxon>
        <taxon>Gammaproteobacteria</taxon>
        <taxon>Moraxellales</taxon>
        <taxon>Moraxellaceae</taxon>
        <taxon>Acinetobacter</taxon>
    </lineage>
</organism>
<accession>A0A4Q6XBH4</accession>
<proteinExistence type="predicted"/>
<dbReference type="RefSeq" id="WP_130161738.1">
    <property type="nucleotide sequence ID" value="NZ_SGIM01000004.1"/>
</dbReference>
<sequence length="101" mass="11168">MSHLNNQNMDWCESIIDTGSLIALNQEIAVGRTLNILYFAANQTTPFQAGNVVGLVDEVSNSTITRYLNTLVKLQLLEKVTCFKYQATARAKKMMNIGGAQ</sequence>
<dbReference type="Proteomes" id="UP000292110">
    <property type="component" value="Unassembled WGS sequence"/>
</dbReference>
<dbReference type="AlphaFoldDB" id="A0A4Q6XBH4"/>
<reference evidence="1 2" key="1">
    <citation type="submission" date="2019-02" db="EMBL/GenBank/DDBJ databases">
        <title>The draft genome of Acinetobacter halotolerans strain JCM 31009.</title>
        <authorList>
            <person name="Qin J."/>
            <person name="Feng Y."/>
            <person name="Nemec A."/>
            <person name="Zong Z."/>
        </authorList>
    </citation>
    <scope>NUCLEOTIDE SEQUENCE [LARGE SCALE GENOMIC DNA]</scope>
    <source>
        <strain evidence="1 2">JCM 31009</strain>
    </source>
</reference>
<dbReference type="EMBL" id="SGIM01000004">
    <property type="protein sequence ID" value="RZF53668.1"/>
    <property type="molecule type" value="Genomic_DNA"/>
</dbReference>
<comment type="caution">
    <text evidence="1">The sequence shown here is derived from an EMBL/GenBank/DDBJ whole genome shotgun (WGS) entry which is preliminary data.</text>
</comment>
<evidence type="ECO:0000313" key="1">
    <source>
        <dbReference type="EMBL" id="RZF53668.1"/>
    </source>
</evidence>